<comment type="caution">
    <text evidence="4">The sequence shown here is derived from an EMBL/GenBank/DDBJ whole genome shotgun (WGS) entry which is preliminary data.</text>
</comment>
<evidence type="ECO:0000256" key="1">
    <source>
        <dbReference type="ARBA" id="ARBA00006739"/>
    </source>
</evidence>
<dbReference type="AlphaFoldDB" id="A0A7X0AYW5"/>
<dbReference type="PANTHER" id="PTHR43179:SF12">
    <property type="entry name" value="GALACTOFURANOSYLTRANSFERASE GLFT2"/>
    <property type="match status" value="1"/>
</dbReference>
<dbReference type="EC" id="2.4.1.-" evidence="4"/>
<keyword evidence="5" id="KW-1185">Reference proteome</keyword>
<comment type="similarity">
    <text evidence="1">Belongs to the glycosyltransferase 2 family.</text>
</comment>
<evidence type="ECO:0000313" key="5">
    <source>
        <dbReference type="Proteomes" id="UP000539175"/>
    </source>
</evidence>
<accession>A0A7X0AYW5</accession>
<gene>
    <name evidence="4" type="ORF">FHS74_002862</name>
</gene>
<evidence type="ECO:0000313" key="4">
    <source>
        <dbReference type="EMBL" id="MBB6252302.1"/>
    </source>
</evidence>
<protein>
    <submittedName>
        <fullName evidence="4">Rhamnosyltransferase</fullName>
        <ecNumber evidence="4">2.4.1.-</ecNumber>
    </submittedName>
</protein>
<dbReference type="SUPFAM" id="SSF53448">
    <property type="entry name" value="Nucleotide-diphospho-sugar transferases"/>
    <property type="match status" value="1"/>
</dbReference>
<dbReference type="EMBL" id="JACIIZ010000007">
    <property type="protein sequence ID" value="MBB6252302.1"/>
    <property type="molecule type" value="Genomic_DNA"/>
</dbReference>
<keyword evidence="3 4" id="KW-0808">Transferase</keyword>
<dbReference type="InterPro" id="IPR029044">
    <property type="entry name" value="Nucleotide-diphossugar_trans"/>
</dbReference>
<dbReference type="RefSeq" id="WP_184801568.1">
    <property type="nucleotide sequence ID" value="NZ_JACIIZ010000007.1"/>
</dbReference>
<name>A0A7X0AYW5_9PROT</name>
<sequence>MAALVVAYRPDDGLVACLAAAAGVADRVYVFQQERGRDVAVDALVDRAVAQVGAVLWHDAANIGLAAAQNRLMGHALAEGGDWLLLLDQDSLARPGLRAAFAAALALAPPDTGLLAARNVEREGGPDSPWVVSADGRRWTVAGFAGPLLPDLLLAAASGSLVSARAARACGPLRDDFFIDWVDIEYALRLRRAGFRLVAVRDALVDHRLGAVTHVQAGTRAVAVTHHAARRRWFQARNALWTWRLHGAAVPALRGWTLRILVSTVLKIALLERGRVSKLAAFAGGLWRGVWQGPPGRPDPR</sequence>
<keyword evidence="2 4" id="KW-0328">Glycosyltransferase</keyword>
<dbReference type="Proteomes" id="UP000539175">
    <property type="component" value="Unassembled WGS sequence"/>
</dbReference>
<organism evidence="4 5">
    <name type="scientific">Nitrospirillum iridis</name>
    <dbReference type="NCBI Taxonomy" id="765888"/>
    <lineage>
        <taxon>Bacteria</taxon>
        <taxon>Pseudomonadati</taxon>
        <taxon>Pseudomonadota</taxon>
        <taxon>Alphaproteobacteria</taxon>
        <taxon>Rhodospirillales</taxon>
        <taxon>Azospirillaceae</taxon>
        <taxon>Nitrospirillum</taxon>
    </lineage>
</organism>
<dbReference type="Gene3D" id="3.90.550.10">
    <property type="entry name" value="Spore Coat Polysaccharide Biosynthesis Protein SpsA, Chain A"/>
    <property type="match status" value="1"/>
</dbReference>
<evidence type="ECO:0000256" key="2">
    <source>
        <dbReference type="ARBA" id="ARBA00022676"/>
    </source>
</evidence>
<proteinExistence type="inferred from homology"/>
<dbReference type="PANTHER" id="PTHR43179">
    <property type="entry name" value="RHAMNOSYLTRANSFERASE WBBL"/>
    <property type="match status" value="1"/>
</dbReference>
<reference evidence="4 5" key="1">
    <citation type="submission" date="2020-08" db="EMBL/GenBank/DDBJ databases">
        <title>Genomic Encyclopedia of Type Strains, Phase IV (KMG-IV): sequencing the most valuable type-strain genomes for metagenomic binning, comparative biology and taxonomic classification.</title>
        <authorList>
            <person name="Goeker M."/>
        </authorList>
    </citation>
    <scope>NUCLEOTIDE SEQUENCE [LARGE SCALE GENOMIC DNA]</scope>
    <source>
        <strain evidence="4 5">DSM 22198</strain>
    </source>
</reference>
<evidence type="ECO:0000256" key="3">
    <source>
        <dbReference type="ARBA" id="ARBA00022679"/>
    </source>
</evidence>
<dbReference type="GO" id="GO:0016757">
    <property type="term" value="F:glycosyltransferase activity"/>
    <property type="evidence" value="ECO:0007669"/>
    <property type="project" value="UniProtKB-KW"/>
</dbReference>